<evidence type="ECO:0000259" key="1">
    <source>
        <dbReference type="Pfam" id="PF02627"/>
    </source>
</evidence>
<proteinExistence type="predicted"/>
<dbReference type="PANTHER" id="PTHR33570">
    <property type="entry name" value="4-CARBOXYMUCONOLACTONE DECARBOXYLASE FAMILY PROTEIN"/>
    <property type="match status" value="1"/>
</dbReference>
<dbReference type="RefSeq" id="WP_132875004.1">
    <property type="nucleotide sequence ID" value="NZ_SLXQ01000001.1"/>
</dbReference>
<evidence type="ECO:0000313" key="2">
    <source>
        <dbReference type="EMBL" id="TCP56400.1"/>
    </source>
</evidence>
<dbReference type="GO" id="GO:0051920">
    <property type="term" value="F:peroxiredoxin activity"/>
    <property type="evidence" value="ECO:0007669"/>
    <property type="project" value="InterPro"/>
</dbReference>
<dbReference type="SUPFAM" id="SSF69118">
    <property type="entry name" value="AhpD-like"/>
    <property type="match status" value="1"/>
</dbReference>
<dbReference type="PANTHER" id="PTHR33570:SF2">
    <property type="entry name" value="CARBOXYMUCONOLACTONE DECARBOXYLASE-LIKE DOMAIN-CONTAINING PROTEIN"/>
    <property type="match status" value="1"/>
</dbReference>
<dbReference type="OrthoDB" id="9802489at2"/>
<dbReference type="InterPro" id="IPR029032">
    <property type="entry name" value="AhpD-like"/>
</dbReference>
<dbReference type="AlphaFoldDB" id="A0A4R2R153"/>
<protein>
    <submittedName>
        <fullName evidence="2">4-carboxymuconolactone decarboxylase</fullName>
    </submittedName>
</protein>
<dbReference type="Pfam" id="PF02627">
    <property type="entry name" value="CMD"/>
    <property type="match status" value="1"/>
</dbReference>
<dbReference type="InterPro" id="IPR003779">
    <property type="entry name" value="CMD-like"/>
</dbReference>
<reference evidence="2 3" key="1">
    <citation type="submission" date="2019-03" db="EMBL/GenBank/DDBJ databases">
        <title>Genomic Encyclopedia of Type Strains, Phase IV (KMG-IV): sequencing the most valuable type-strain genomes for metagenomic binning, comparative biology and taxonomic classification.</title>
        <authorList>
            <person name="Goeker M."/>
        </authorList>
    </citation>
    <scope>NUCLEOTIDE SEQUENCE [LARGE SCALE GENOMIC DNA]</scope>
    <source>
        <strain evidence="2 3">DSM 45765</strain>
    </source>
</reference>
<organism evidence="2 3">
    <name type="scientific">Tamaricihabitans halophyticus</name>
    <dbReference type="NCBI Taxonomy" id="1262583"/>
    <lineage>
        <taxon>Bacteria</taxon>
        <taxon>Bacillati</taxon>
        <taxon>Actinomycetota</taxon>
        <taxon>Actinomycetes</taxon>
        <taxon>Pseudonocardiales</taxon>
        <taxon>Pseudonocardiaceae</taxon>
        <taxon>Tamaricihabitans</taxon>
    </lineage>
</organism>
<gene>
    <name evidence="2" type="ORF">EV191_101343</name>
</gene>
<name>A0A4R2R153_9PSEU</name>
<evidence type="ECO:0000313" key="3">
    <source>
        <dbReference type="Proteomes" id="UP000294911"/>
    </source>
</evidence>
<feature type="domain" description="Carboxymuconolactone decarboxylase-like" evidence="1">
    <location>
        <begin position="37"/>
        <end position="117"/>
    </location>
</feature>
<accession>A0A4R2R153</accession>
<sequence length="129" mass="14429">MADELYDTGMEIRRKVLGDEHVDRSLRNANDFDSPMQNLTTSYCWGMVWGSEGLDHKSRSIANLAMLSVLGRQHELRVHTAGARRNGCTWEEIQEVLLQVAIYGGVPAAIDAFRTARAVYDEETEASGQ</sequence>
<dbReference type="Gene3D" id="1.20.1290.10">
    <property type="entry name" value="AhpD-like"/>
    <property type="match status" value="1"/>
</dbReference>
<dbReference type="InterPro" id="IPR052512">
    <property type="entry name" value="4CMD/NDH-1_regulator"/>
</dbReference>
<dbReference type="EMBL" id="SLXQ01000001">
    <property type="protein sequence ID" value="TCP56400.1"/>
    <property type="molecule type" value="Genomic_DNA"/>
</dbReference>
<comment type="caution">
    <text evidence="2">The sequence shown here is derived from an EMBL/GenBank/DDBJ whole genome shotgun (WGS) entry which is preliminary data.</text>
</comment>
<dbReference type="Proteomes" id="UP000294911">
    <property type="component" value="Unassembled WGS sequence"/>
</dbReference>
<keyword evidence="3" id="KW-1185">Reference proteome</keyword>